<keyword evidence="2" id="KW-1185">Reference proteome</keyword>
<organism evidence="1 2">
    <name type="scientific">Pangasianodon gigas</name>
    <name type="common">Mekong giant catfish</name>
    <name type="synonym">Pangasius gigas</name>
    <dbReference type="NCBI Taxonomy" id="30993"/>
    <lineage>
        <taxon>Eukaryota</taxon>
        <taxon>Metazoa</taxon>
        <taxon>Chordata</taxon>
        <taxon>Craniata</taxon>
        <taxon>Vertebrata</taxon>
        <taxon>Euteleostomi</taxon>
        <taxon>Actinopterygii</taxon>
        <taxon>Neopterygii</taxon>
        <taxon>Teleostei</taxon>
        <taxon>Ostariophysi</taxon>
        <taxon>Siluriformes</taxon>
        <taxon>Pangasiidae</taxon>
        <taxon>Pangasianodon</taxon>
    </lineage>
</organism>
<dbReference type="EMBL" id="CM040466">
    <property type="protein sequence ID" value="MCI4385250.1"/>
    <property type="molecule type" value="Genomic_DNA"/>
</dbReference>
<protein>
    <submittedName>
        <fullName evidence="1">Uncharacterized protein</fullName>
    </submittedName>
</protein>
<sequence length="148" mass="16576">MDFNRKHGKHIAYDSVAKIINKFKKNGSVVDHQRSGRPRTSTDEGTTDVVLAHTLPYVWRLLGHPLAVEVDSRKADTLHLLHVDSCGEEDVCLLVIMDGLYIQEGEKCSRMSCEENRTGTLSNVHEVTSQGITCFILFYFFTTCSGSV</sequence>
<evidence type="ECO:0000313" key="1">
    <source>
        <dbReference type="EMBL" id="MCI4385250.1"/>
    </source>
</evidence>
<name>A0ACC5X288_PANGG</name>
<dbReference type="Proteomes" id="UP000829447">
    <property type="component" value="Linkage Group LG13"/>
</dbReference>
<reference evidence="1 2" key="1">
    <citation type="journal article" date="2022" name="bioRxiv">
        <title>An ancient truncated duplication of the anti-Mullerian hormone receptor type 2 gene is a potential conserved master sex determinant in the Pangasiidae catfish family.</title>
        <authorList>
            <person name="Wen M."/>
            <person name="Pan Q."/>
            <person name="Jouanno E."/>
            <person name="Montfort J."/>
            <person name="Zahm M."/>
            <person name="Cabau C."/>
            <person name="Klopp C."/>
            <person name="Iampietro C."/>
            <person name="Roques C."/>
            <person name="Bouchez O."/>
            <person name="Castinel A."/>
            <person name="Donnadieu C."/>
            <person name="Parrinello H."/>
            <person name="Poncet C."/>
            <person name="Belmonte E."/>
            <person name="Gautier V."/>
            <person name="Avarre J.-C."/>
            <person name="Dugue R."/>
            <person name="Gustiano R."/>
            <person name="Ha T.T.T."/>
            <person name="Campet M."/>
            <person name="Sriphairoj K."/>
            <person name="Ribolli J."/>
            <person name="de Almeida F.L."/>
            <person name="Desvignes T."/>
            <person name="Postlethwait J.H."/>
            <person name="Bucao C.F."/>
            <person name="Robinson-Rechavi M."/>
            <person name="Bobe J."/>
            <person name="Herpin A."/>
            <person name="Guiguen Y."/>
        </authorList>
    </citation>
    <scope>NUCLEOTIDE SEQUENCE [LARGE SCALE GENOMIC DNA]</scope>
    <source>
        <strain evidence="1">YG-Dec2019</strain>
    </source>
</reference>
<evidence type="ECO:0000313" key="2">
    <source>
        <dbReference type="Proteomes" id="UP000829447"/>
    </source>
</evidence>
<proteinExistence type="predicted"/>
<accession>A0ACC5X288</accession>
<gene>
    <name evidence="1" type="ORF">PGIGA_G00048240</name>
</gene>
<comment type="caution">
    <text evidence="1">The sequence shown here is derived from an EMBL/GenBank/DDBJ whole genome shotgun (WGS) entry which is preliminary data.</text>
</comment>